<accession>A0A0F3HND4</accession>
<sequence length="456" mass="52160">MEGRVFYNVTLAFLQSILVSVLAYILIAISETDIVPNTVFVLFFLHFAAFYISDYGKDFFKRGQYVELVETIKYILFYALLISFSSFFLKEKFVISRRGMLYLLSLYGVLNYLLSFFVKRYWKTFNHNLKSSRNILLITATSRTEKVLDRLLTANDVQGKLVAVSVLDMPEFTHEKVTVVPREQLISYATHEVVDEVFVNLPSEDYDIGAIISQFETMGIAVTVNLNAFDKNLGRDKQIHEMAGLNVVTFSTNFYKPSHVIAKRILDICGAIAGLILCGIASLFLVPMIRKDDGPAIFSQTRVGKNGRHFTFYKFRSMRVDAEAIKEQLMDQNTMQGGMFKIDNDPRVTKIGHFIRKTSLDELPQFWNVLIGDMSLVGTRPPTVDEYEKYTPEQKRRLSFKPGITGLWQISGRSAITNFDDVVKLDVAYIDGWTIWKDFEILLKTVKVVLMRDGAK</sequence>
<dbReference type="PATRIC" id="fig|28037.218.peg.581"/>
<feature type="transmembrane region" description="Helical" evidence="7">
    <location>
        <begin position="72"/>
        <end position="89"/>
    </location>
</feature>
<evidence type="ECO:0000313" key="10">
    <source>
        <dbReference type="Proteomes" id="UP000033405"/>
    </source>
</evidence>
<dbReference type="NCBIfam" id="TIGR03025">
    <property type="entry name" value="EPS_sugtrans"/>
    <property type="match status" value="1"/>
</dbReference>
<feature type="transmembrane region" description="Helical" evidence="7">
    <location>
        <begin position="6"/>
        <end position="27"/>
    </location>
</feature>
<dbReference type="PANTHER" id="PTHR30576:SF10">
    <property type="entry name" value="SLL5057 PROTEIN"/>
    <property type="match status" value="1"/>
</dbReference>
<dbReference type="GO" id="GO:0016780">
    <property type="term" value="F:phosphotransferase activity, for other substituted phosphate groups"/>
    <property type="evidence" value="ECO:0007669"/>
    <property type="project" value="TreeGrafter"/>
</dbReference>
<dbReference type="InterPro" id="IPR003362">
    <property type="entry name" value="Bact_transf"/>
</dbReference>
<evidence type="ECO:0000256" key="4">
    <source>
        <dbReference type="ARBA" id="ARBA00022692"/>
    </source>
</evidence>
<organism evidence="9 10">
    <name type="scientific">Streptococcus infantis</name>
    <dbReference type="NCBI Taxonomy" id="68892"/>
    <lineage>
        <taxon>Bacteria</taxon>
        <taxon>Bacillati</taxon>
        <taxon>Bacillota</taxon>
        <taxon>Bacilli</taxon>
        <taxon>Lactobacillales</taxon>
        <taxon>Streptococcaceae</taxon>
        <taxon>Streptococcus</taxon>
    </lineage>
</organism>
<keyword evidence="4 7" id="KW-0812">Transmembrane</keyword>
<proteinExistence type="inferred from homology"/>
<evidence type="ECO:0000256" key="2">
    <source>
        <dbReference type="ARBA" id="ARBA00006464"/>
    </source>
</evidence>
<protein>
    <submittedName>
        <fullName evidence="9">Galactosyl transferase</fullName>
        <ecNumber evidence="9">2.7.8.-</ecNumber>
    </submittedName>
</protein>
<evidence type="ECO:0000256" key="6">
    <source>
        <dbReference type="ARBA" id="ARBA00023136"/>
    </source>
</evidence>
<dbReference type="EMBL" id="JYOV01000008">
    <property type="protein sequence ID" value="KJU94458.1"/>
    <property type="molecule type" value="Genomic_DNA"/>
</dbReference>
<comment type="subcellular location">
    <subcellularLocation>
        <location evidence="1">Membrane</location>
        <topology evidence="1">Multi-pass membrane protein</topology>
    </subcellularLocation>
</comment>
<feature type="transmembrane region" description="Helical" evidence="7">
    <location>
        <begin position="265"/>
        <end position="286"/>
    </location>
</feature>
<dbReference type="GO" id="GO:0016020">
    <property type="term" value="C:membrane"/>
    <property type="evidence" value="ECO:0007669"/>
    <property type="project" value="UniProtKB-SubCell"/>
</dbReference>
<evidence type="ECO:0000256" key="3">
    <source>
        <dbReference type="ARBA" id="ARBA00022679"/>
    </source>
</evidence>
<feature type="transmembrane region" description="Helical" evidence="7">
    <location>
        <begin position="34"/>
        <end position="52"/>
    </location>
</feature>
<dbReference type="EC" id="2.7.8.-" evidence="9"/>
<dbReference type="Pfam" id="PF02397">
    <property type="entry name" value="Bac_transf"/>
    <property type="match status" value="1"/>
</dbReference>
<feature type="domain" description="Bacterial sugar transferase" evidence="8">
    <location>
        <begin position="263"/>
        <end position="450"/>
    </location>
</feature>
<comment type="caution">
    <text evidence="9">The sequence shown here is derived from an EMBL/GenBank/DDBJ whole genome shotgun (WGS) entry which is preliminary data.</text>
</comment>
<feature type="transmembrane region" description="Helical" evidence="7">
    <location>
        <begin position="101"/>
        <end position="122"/>
    </location>
</feature>
<name>A0A0F3HND4_9STRE</name>
<evidence type="ECO:0000256" key="7">
    <source>
        <dbReference type="SAM" id="Phobius"/>
    </source>
</evidence>
<gene>
    <name evidence="9" type="primary">cps2E</name>
    <name evidence="9" type="ORF">TZ96_00611</name>
</gene>
<keyword evidence="5 7" id="KW-1133">Transmembrane helix</keyword>
<evidence type="ECO:0000256" key="5">
    <source>
        <dbReference type="ARBA" id="ARBA00022989"/>
    </source>
</evidence>
<dbReference type="InterPro" id="IPR017475">
    <property type="entry name" value="EPS_sugar_tfrase"/>
</dbReference>
<keyword evidence="6 7" id="KW-0472">Membrane</keyword>
<dbReference type="PANTHER" id="PTHR30576">
    <property type="entry name" value="COLANIC BIOSYNTHESIS UDP-GLUCOSE LIPID CARRIER TRANSFERASE"/>
    <property type="match status" value="1"/>
</dbReference>
<comment type="similarity">
    <text evidence="2">Belongs to the bacterial sugar transferase family.</text>
</comment>
<evidence type="ECO:0000313" key="9">
    <source>
        <dbReference type="EMBL" id="KJU94458.1"/>
    </source>
</evidence>
<evidence type="ECO:0000259" key="8">
    <source>
        <dbReference type="Pfam" id="PF02397"/>
    </source>
</evidence>
<keyword evidence="3 9" id="KW-0808">Transferase</keyword>
<reference evidence="9 10" key="1">
    <citation type="submission" date="2015-02" db="EMBL/GenBank/DDBJ databases">
        <title>Evolution of amylase-binding proteins of oral streptococcal species.</title>
        <authorList>
            <person name="Haase E.M."/>
        </authorList>
    </citation>
    <scope>NUCLEOTIDE SEQUENCE [LARGE SCALE GENOMIC DNA]</scope>
    <source>
        <strain evidence="9 10">UC6950A</strain>
    </source>
</reference>
<evidence type="ECO:0000256" key="1">
    <source>
        <dbReference type="ARBA" id="ARBA00004141"/>
    </source>
</evidence>
<dbReference type="AlphaFoldDB" id="A0A0F3HND4"/>
<dbReference type="RefSeq" id="WP_045762835.1">
    <property type="nucleotide sequence ID" value="NZ_JYOV01000008.1"/>
</dbReference>
<dbReference type="Proteomes" id="UP000033405">
    <property type="component" value="Unassembled WGS sequence"/>
</dbReference>